<keyword evidence="6" id="KW-0031">Aminopeptidase</keyword>
<evidence type="ECO:0000259" key="12">
    <source>
        <dbReference type="SMART" id="SM01011"/>
    </source>
</evidence>
<comment type="similarity">
    <text evidence="4">Belongs to the peptidase M24B family.</text>
</comment>
<comment type="caution">
    <text evidence="13">The sequence shown here is derived from an EMBL/GenBank/DDBJ whole genome shotgun (WGS) entry which is preliminary data.</text>
</comment>
<dbReference type="Pfam" id="PF05195">
    <property type="entry name" value="AMP_N"/>
    <property type="match status" value="1"/>
</dbReference>
<dbReference type="PANTHER" id="PTHR43226:SF1">
    <property type="entry name" value="XAA-PRO DIPEPTIDASE"/>
    <property type="match status" value="1"/>
</dbReference>
<keyword evidence="10" id="KW-0464">Manganese</keyword>
<dbReference type="Pfam" id="PF00557">
    <property type="entry name" value="Peptidase_M24"/>
    <property type="match status" value="1"/>
</dbReference>
<dbReference type="PANTHER" id="PTHR43226">
    <property type="entry name" value="XAA-PRO AMINOPEPTIDASE 3"/>
    <property type="match status" value="1"/>
</dbReference>
<evidence type="ECO:0000256" key="2">
    <source>
        <dbReference type="ARBA" id="ARBA00001936"/>
    </source>
</evidence>
<sequence>MESPRSAVAGKYPAKAHAEKVAAYIKSKEPNADGVIYLEGQKTRMIEDSDAAQPFRQRRYFFYLSGCNLPDCYLTYTIPTAKLILYIPPIDAEDVMWSGLPLSRDDALKQYDVDEVRCSTDVNGSLAGITKQTGCSTIWAIHSQISDHITFLEFKNKSVTLLKEAIEECRVVKDAYEIALIRKANDISAGAHHAAMRAVKHAQNERELEAIFLQYCISHGSREQAYHPIAASGTNAATLHYQKNDEPISGRLNFLLDAGCEHQCYASDITRTFPLNGTFSARSRSIYNLVLLMQDSCIRSLKADVVWEEIHLLAHKVAISGLLELGILKGGSQDEILEARTSVAFFPHGLGHYLGLDTHDTGGHPRYDDEDKIFRYLR</sequence>
<dbReference type="AlphaFoldDB" id="A0A9P8IJB1"/>
<gene>
    <name evidence="13" type="ORF">GP486_006185</name>
</gene>
<dbReference type="EMBL" id="JAGHQM010001321">
    <property type="protein sequence ID" value="KAH0555867.1"/>
    <property type="molecule type" value="Genomic_DNA"/>
</dbReference>
<dbReference type="CDD" id="cd01087">
    <property type="entry name" value="Prolidase"/>
    <property type="match status" value="1"/>
</dbReference>
<comment type="catalytic activity">
    <reaction evidence="1">
        <text>Release of any N-terminal amino acid, including proline, that is linked to proline, even from a dipeptide or tripeptide.</text>
        <dbReference type="EC" id="3.4.11.9"/>
    </reaction>
</comment>
<evidence type="ECO:0000313" key="13">
    <source>
        <dbReference type="EMBL" id="KAH0555867.1"/>
    </source>
</evidence>
<evidence type="ECO:0000256" key="1">
    <source>
        <dbReference type="ARBA" id="ARBA00001424"/>
    </source>
</evidence>
<keyword evidence="14" id="KW-1185">Reference proteome</keyword>
<evidence type="ECO:0000256" key="10">
    <source>
        <dbReference type="ARBA" id="ARBA00023211"/>
    </source>
</evidence>
<evidence type="ECO:0000256" key="9">
    <source>
        <dbReference type="ARBA" id="ARBA00023049"/>
    </source>
</evidence>
<dbReference type="Proteomes" id="UP000750711">
    <property type="component" value="Unassembled WGS sequence"/>
</dbReference>
<dbReference type="SUPFAM" id="SSF53092">
    <property type="entry name" value="Creatinase/prolidase N-terminal domain"/>
    <property type="match status" value="1"/>
</dbReference>
<evidence type="ECO:0000256" key="11">
    <source>
        <dbReference type="ARBA" id="ARBA00030849"/>
    </source>
</evidence>
<dbReference type="InterPro" id="IPR052433">
    <property type="entry name" value="X-Pro_dipept-like"/>
</dbReference>
<comment type="function">
    <text evidence="3">Catalyzes the removal of a penultimate prolyl residue from the N-termini of peptides.</text>
</comment>
<dbReference type="GO" id="GO:0070006">
    <property type="term" value="F:metalloaminopeptidase activity"/>
    <property type="evidence" value="ECO:0007669"/>
    <property type="project" value="InterPro"/>
</dbReference>
<dbReference type="InterPro" id="IPR007865">
    <property type="entry name" value="Aminopep_P_N"/>
</dbReference>
<accession>A0A9P8IJB1</accession>
<evidence type="ECO:0000313" key="14">
    <source>
        <dbReference type="Proteomes" id="UP000750711"/>
    </source>
</evidence>
<dbReference type="InterPro" id="IPR000994">
    <property type="entry name" value="Pept_M24"/>
</dbReference>
<proteinExistence type="inferred from homology"/>
<evidence type="ECO:0000256" key="4">
    <source>
        <dbReference type="ARBA" id="ARBA00008766"/>
    </source>
</evidence>
<protein>
    <recommendedName>
        <fullName evidence="5">Xaa-Pro aminopeptidase</fullName>
        <ecNumber evidence="5">3.4.11.9</ecNumber>
    </recommendedName>
    <alternativeName>
        <fullName evidence="11">Aminoacylproline aminopeptidase</fullName>
    </alternativeName>
</protein>
<evidence type="ECO:0000256" key="3">
    <source>
        <dbReference type="ARBA" id="ARBA00002443"/>
    </source>
</evidence>
<keyword evidence="9" id="KW-0482">Metalloprotease</keyword>
<dbReference type="GO" id="GO:0006508">
    <property type="term" value="P:proteolysis"/>
    <property type="evidence" value="ECO:0007669"/>
    <property type="project" value="TreeGrafter"/>
</dbReference>
<dbReference type="EC" id="3.4.11.9" evidence="5"/>
<keyword evidence="6" id="KW-0645">Protease</keyword>
<keyword evidence="7" id="KW-0479">Metal-binding</keyword>
<evidence type="ECO:0000256" key="5">
    <source>
        <dbReference type="ARBA" id="ARBA00012574"/>
    </source>
</evidence>
<dbReference type="InterPro" id="IPR029149">
    <property type="entry name" value="Creatin/AminoP/Spt16_N"/>
</dbReference>
<reference evidence="13" key="1">
    <citation type="submission" date="2021-03" db="EMBL/GenBank/DDBJ databases">
        <title>Comparative genomics and phylogenomic investigation of the class Geoglossomycetes provide insights into ecological specialization and systematics.</title>
        <authorList>
            <person name="Melie T."/>
            <person name="Pirro S."/>
            <person name="Miller A.N."/>
            <person name="Quandt A."/>
        </authorList>
    </citation>
    <scope>NUCLEOTIDE SEQUENCE</scope>
    <source>
        <strain evidence="13">CAQ_001_2017</strain>
    </source>
</reference>
<feature type="domain" description="Aminopeptidase P N-terminal" evidence="12">
    <location>
        <begin position="12"/>
        <end position="146"/>
    </location>
</feature>
<dbReference type="SMART" id="SM01011">
    <property type="entry name" value="AMP_N"/>
    <property type="match status" value="1"/>
</dbReference>
<name>A0A9P8IJB1_9PEZI</name>
<dbReference type="Gene3D" id="3.40.350.10">
    <property type="entry name" value="Creatinase/prolidase N-terminal domain"/>
    <property type="match status" value="1"/>
</dbReference>
<organism evidence="13 14">
    <name type="scientific">Trichoglossum hirsutum</name>
    <dbReference type="NCBI Taxonomy" id="265104"/>
    <lineage>
        <taxon>Eukaryota</taxon>
        <taxon>Fungi</taxon>
        <taxon>Dikarya</taxon>
        <taxon>Ascomycota</taxon>
        <taxon>Pezizomycotina</taxon>
        <taxon>Geoglossomycetes</taxon>
        <taxon>Geoglossales</taxon>
        <taxon>Geoglossaceae</taxon>
        <taxon>Trichoglossum</taxon>
    </lineage>
</organism>
<keyword evidence="8" id="KW-0378">Hydrolase</keyword>
<dbReference type="Gene3D" id="3.90.230.10">
    <property type="entry name" value="Creatinase/methionine aminopeptidase superfamily"/>
    <property type="match status" value="1"/>
</dbReference>
<feature type="non-terminal residue" evidence="13">
    <location>
        <position position="1"/>
    </location>
</feature>
<evidence type="ECO:0000256" key="7">
    <source>
        <dbReference type="ARBA" id="ARBA00022723"/>
    </source>
</evidence>
<comment type="cofactor">
    <cofactor evidence="2">
        <name>Mn(2+)</name>
        <dbReference type="ChEBI" id="CHEBI:29035"/>
    </cofactor>
</comment>
<dbReference type="SUPFAM" id="SSF55920">
    <property type="entry name" value="Creatinase/aminopeptidase"/>
    <property type="match status" value="1"/>
</dbReference>
<evidence type="ECO:0000256" key="8">
    <source>
        <dbReference type="ARBA" id="ARBA00022801"/>
    </source>
</evidence>
<dbReference type="GO" id="GO:0030145">
    <property type="term" value="F:manganese ion binding"/>
    <property type="evidence" value="ECO:0007669"/>
    <property type="project" value="InterPro"/>
</dbReference>
<dbReference type="InterPro" id="IPR036005">
    <property type="entry name" value="Creatinase/aminopeptidase-like"/>
</dbReference>
<evidence type="ECO:0000256" key="6">
    <source>
        <dbReference type="ARBA" id="ARBA00022438"/>
    </source>
</evidence>